<proteinExistence type="predicted"/>
<dbReference type="RefSeq" id="WP_113029917.1">
    <property type="nucleotide sequence ID" value="NZ_QMFB01000002.1"/>
</dbReference>
<reference evidence="1 2" key="1">
    <citation type="journal article" date="2009" name="Int. J. Syst. Evol. Microbiol.">
        <title>Paenibacillus contaminans sp. nov., isolated from a contaminated laboratory plate.</title>
        <authorList>
            <person name="Chou J.H."/>
            <person name="Lee J.H."/>
            <person name="Lin M.C."/>
            <person name="Chang P.S."/>
            <person name="Arun A.B."/>
            <person name="Young C.C."/>
            <person name="Chen W.M."/>
        </authorList>
    </citation>
    <scope>NUCLEOTIDE SEQUENCE [LARGE SCALE GENOMIC DNA]</scope>
    <source>
        <strain evidence="1 2">CKOBP-6</strain>
    </source>
</reference>
<evidence type="ECO:0000313" key="2">
    <source>
        <dbReference type="Proteomes" id="UP000250369"/>
    </source>
</evidence>
<accession>A0A329MRA9</accession>
<gene>
    <name evidence="1" type="ORF">DQG23_06130</name>
</gene>
<dbReference type="EMBL" id="QMFB01000002">
    <property type="protein sequence ID" value="RAV22511.1"/>
    <property type="molecule type" value="Genomic_DNA"/>
</dbReference>
<organism evidence="1 2">
    <name type="scientific">Paenibacillus contaminans</name>
    <dbReference type="NCBI Taxonomy" id="450362"/>
    <lineage>
        <taxon>Bacteria</taxon>
        <taxon>Bacillati</taxon>
        <taxon>Bacillota</taxon>
        <taxon>Bacilli</taxon>
        <taxon>Bacillales</taxon>
        <taxon>Paenibacillaceae</taxon>
        <taxon>Paenibacillus</taxon>
    </lineage>
</organism>
<dbReference type="Proteomes" id="UP000250369">
    <property type="component" value="Unassembled WGS sequence"/>
</dbReference>
<sequence length="357" mass="40985">MVPELHLFIVWEHAHYALQDIKSDIERKFTIKKQVRITWDPARFSLNLSRFYSQPLPDGSYKQHHCGTGAFTLFVVLDESPRYMEKSTSRGVSLVNANTFEAKSLYRTWTGGGHRVHATNTRAECERDLYLLLGMDCETFAKQFDQPWDGNNQHLSRDLTGTNGWASLTQYFEALNCGTEYVVLRNFEALPDCSCSEEHGDIDLLAGDLADIYYLSNAAAVFAEPYRVHYTVMIGGVPVAFDFRHIGDDYYNSSWQKSILASRILSDKGFYRPSEEHYFYSLLYHAIVHKASIGADYEKRLIGMAERLTIPGFGIRTMKDVNTLRFFMDMYLHTNGYQYTVPHDRSVYFNASYFGGA</sequence>
<protein>
    <submittedName>
        <fullName evidence="1">Uncharacterized protein</fullName>
    </submittedName>
</protein>
<evidence type="ECO:0000313" key="1">
    <source>
        <dbReference type="EMBL" id="RAV22511.1"/>
    </source>
</evidence>
<dbReference type="OrthoDB" id="6812310at2"/>
<comment type="caution">
    <text evidence="1">The sequence shown here is derived from an EMBL/GenBank/DDBJ whole genome shotgun (WGS) entry which is preliminary data.</text>
</comment>
<dbReference type="AlphaFoldDB" id="A0A329MRA9"/>
<name>A0A329MRA9_9BACL</name>
<keyword evidence="2" id="KW-1185">Reference proteome</keyword>